<proteinExistence type="predicted"/>
<dbReference type="Proteomes" id="UP000178425">
    <property type="component" value="Unassembled WGS sequence"/>
</dbReference>
<accession>A0A1F5WUB5</accession>
<dbReference type="GO" id="GO:0043683">
    <property type="term" value="P:type IV pilus assembly"/>
    <property type="evidence" value="ECO:0007669"/>
    <property type="project" value="InterPro"/>
</dbReference>
<dbReference type="InterPro" id="IPR014717">
    <property type="entry name" value="Transl_elong_EF1B/ribsomal_bS6"/>
</dbReference>
<sequence length="186" mass="20186">MKALIAILFAAAAVVLVFMVARPLWDEILMLRAESAVISDNLARLKEVEGLRDDLITTRNSISKSDLARLEKLLPPKSNTEDLLASFEDLTRARGIALKNINFSAESSSQQLLPATQATAGATAPSSQVNYSLSVTGSYEAFRSLLDAMEKNLRLIDMSDISFASSASSDGTAITYSLKAKSYYQK</sequence>
<reference evidence="1 2" key="1">
    <citation type="journal article" date="2016" name="Nat. Commun.">
        <title>Thousands of microbial genomes shed light on interconnected biogeochemical processes in an aquifer system.</title>
        <authorList>
            <person name="Anantharaman K."/>
            <person name="Brown C.T."/>
            <person name="Hug L.A."/>
            <person name="Sharon I."/>
            <person name="Castelle C.J."/>
            <person name="Probst A.J."/>
            <person name="Thomas B.C."/>
            <person name="Singh A."/>
            <person name="Wilkins M.J."/>
            <person name="Karaoz U."/>
            <person name="Brodie E.L."/>
            <person name="Williams K.H."/>
            <person name="Hubbard S.S."/>
            <person name="Banfield J.F."/>
        </authorList>
    </citation>
    <scope>NUCLEOTIDE SEQUENCE [LARGE SCALE GENOMIC DNA]</scope>
</reference>
<name>A0A1F5WUB5_9BACT</name>
<dbReference type="Gene3D" id="3.30.70.60">
    <property type="match status" value="1"/>
</dbReference>
<dbReference type="Pfam" id="PF04350">
    <property type="entry name" value="PilO"/>
    <property type="match status" value="1"/>
</dbReference>
<gene>
    <name evidence="1" type="ORF">A2W54_02035</name>
</gene>
<evidence type="ECO:0000313" key="2">
    <source>
        <dbReference type="Proteomes" id="UP000178425"/>
    </source>
</evidence>
<dbReference type="AlphaFoldDB" id="A0A1F5WUB5"/>
<comment type="caution">
    <text evidence="1">The sequence shown here is derived from an EMBL/GenBank/DDBJ whole genome shotgun (WGS) entry which is preliminary data.</text>
</comment>
<dbReference type="GO" id="GO:0043107">
    <property type="term" value="P:type IV pilus-dependent motility"/>
    <property type="evidence" value="ECO:0007669"/>
    <property type="project" value="InterPro"/>
</dbReference>
<evidence type="ECO:0008006" key="3">
    <source>
        <dbReference type="Google" id="ProtNLM"/>
    </source>
</evidence>
<dbReference type="InterPro" id="IPR007445">
    <property type="entry name" value="PilO"/>
</dbReference>
<dbReference type="EMBL" id="MFHI01000008">
    <property type="protein sequence ID" value="OGF79238.1"/>
    <property type="molecule type" value="Genomic_DNA"/>
</dbReference>
<protein>
    <recommendedName>
        <fullName evidence="3">Pilus assembly protein PilO</fullName>
    </recommendedName>
</protein>
<organism evidence="1 2">
    <name type="scientific">Candidatus Giovannonibacteria bacterium RIFCSPHIGHO2_02_43_13</name>
    <dbReference type="NCBI Taxonomy" id="1798330"/>
    <lineage>
        <taxon>Bacteria</taxon>
        <taxon>Candidatus Giovannoniibacteriota</taxon>
    </lineage>
</organism>
<evidence type="ECO:0000313" key="1">
    <source>
        <dbReference type="EMBL" id="OGF79238.1"/>
    </source>
</evidence>